<dbReference type="Proteomes" id="UP001597120">
    <property type="component" value="Unassembled WGS sequence"/>
</dbReference>
<accession>A0ABW3D8K2</accession>
<keyword evidence="2" id="KW-0175">Coiled coil</keyword>
<feature type="coiled-coil region" evidence="2">
    <location>
        <begin position="118"/>
        <end position="174"/>
    </location>
</feature>
<protein>
    <submittedName>
        <fullName evidence="4">Efflux RND transporter periplasmic adaptor subunit</fullName>
    </submittedName>
</protein>
<evidence type="ECO:0000256" key="1">
    <source>
        <dbReference type="ARBA" id="ARBA00009477"/>
    </source>
</evidence>
<evidence type="ECO:0000256" key="2">
    <source>
        <dbReference type="SAM" id="Coils"/>
    </source>
</evidence>
<dbReference type="NCBIfam" id="TIGR01730">
    <property type="entry name" value="RND_mfp"/>
    <property type="match status" value="1"/>
</dbReference>
<name>A0ABW3D8K2_9BACL</name>
<reference evidence="5" key="1">
    <citation type="journal article" date="2019" name="Int. J. Syst. Evol. Microbiol.">
        <title>The Global Catalogue of Microorganisms (GCM) 10K type strain sequencing project: providing services to taxonomists for standard genome sequencing and annotation.</title>
        <authorList>
            <consortium name="The Broad Institute Genomics Platform"/>
            <consortium name="The Broad Institute Genome Sequencing Center for Infectious Disease"/>
            <person name="Wu L."/>
            <person name="Ma J."/>
        </authorList>
    </citation>
    <scope>NUCLEOTIDE SEQUENCE [LARGE SCALE GENOMIC DNA]</scope>
    <source>
        <strain evidence="5">CCUG 57263</strain>
    </source>
</reference>
<dbReference type="Gene3D" id="2.40.420.20">
    <property type="match status" value="1"/>
</dbReference>
<gene>
    <name evidence="4" type="ORF">ACFQ03_11020</name>
</gene>
<evidence type="ECO:0000313" key="5">
    <source>
        <dbReference type="Proteomes" id="UP001597120"/>
    </source>
</evidence>
<sequence length="365" mass="40501">MFSKWWMASSFSPNKSKWRILAISLLCLSVILFSGCSLLPKEEEEEELPVINPPKLSTKPEYEVKTGSLQKTVKGSGKLMSLKEEELFFSEENKRIKEIYVQTGDYVEAGQLIAELDVSDLESQLRQKRLQHKKEELALIEVLRDSGDKTSDQIEQAKLDFQIKKEEMAELEESISKSKLYAPFSGSIVGVYMKKGDSPKAFDTVAVLADLSTLTVAATLNADDLKNVAIGMEAIVDINAAGQHKGKILQLPSPKADPNNNQSGRWGGNENQKDTIDNYMLVQLDQMPENVSRGTRLSVTVIYERIEDAILIPPSALRSVGGRNYVQVVDENGNKREVDVEVGLQNSTEVQILKGLTPGQKVVGK</sequence>
<dbReference type="Gene3D" id="2.40.50.100">
    <property type="match status" value="1"/>
</dbReference>
<comment type="caution">
    <text evidence="4">The sequence shown here is derived from an EMBL/GenBank/DDBJ whole genome shotgun (WGS) entry which is preliminary data.</text>
</comment>
<keyword evidence="5" id="KW-1185">Reference proteome</keyword>
<dbReference type="RefSeq" id="WP_144939049.1">
    <property type="nucleotide sequence ID" value="NZ_JBHTIU010000034.1"/>
</dbReference>
<feature type="domain" description="Multidrug resistance protein MdtA-like C-terminal permuted SH3" evidence="3">
    <location>
        <begin position="308"/>
        <end position="363"/>
    </location>
</feature>
<organism evidence="4 5">
    <name type="scientific">Paenibacillus residui</name>
    <dbReference type="NCBI Taxonomy" id="629724"/>
    <lineage>
        <taxon>Bacteria</taxon>
        <taxon>Bacillati</taxon>
        <taxon>Bacillota</taxon>
        <taxon>Bacilli</taxon>
        <taxon>Bacillales</taxon>
        <taxon>Paenibacillaceae</taxon>
        <taxon>Paenibacillus</taxon>
    </lineage>
</organism>
<proteinExistence type="inferred from homology"/>
<dbReference type="SUPFAM" id="SSF111369">
    <property type="entry name" value="HlyD-like secretion proteins"/>
    <property type="match status" value="1"/>
</dbReference>
<dbReference type="EMBL" id="JBHTIU010000034">
    <property type="protein sequence ID" value="MFD0869683.1"/>
    <property type="molecule type" value="Genomic_DNA"/>
</dbReference>
<dbReference type="InterPro" id="IPR058627">
    <property type="entry name" value="MdtA-like_C"/>
</dbReference>
<evidence type="ECO:0000259" key="3">
    <source>
        <dbReference type="Pfam" id="PF25967"/>
    </source>
</evidence>
<dbReference type="PANTHER" id="PTHR30469">
    <property type="entry name" value="MULTIDRUG RESISTANCE PROTEIN MDTA"/>
    <property type="match status" value="1"/>
</dbReference>
<dbReference type="Pfam" id="PF25967">
    <property type="entry name" value="RND-MFP_C"/>
    <property type="match status" value="1"/>
</dbReference>
<dbReference type="PANTHER" id="PTHR30469:SF33">
    <property type="entry name" value="SLR1207 PROTEIN"/>
    <property type="match status" value="1"/>
</dbReference>
<evidence type="ECO:0000313" key="4">
    <source>
        <dbReference type="EMBL" id="MFD0869683.1"/>
    </source>
</evidence>
<comment type="similarity">
    <text evidence="1">Belongs to the membrane fusion protein (MFP) (TC 8.A.1) family.</text>
</comment>
<dbReference type="InterPro" id="IPR006143">
    <property type="entry name" value="RND_pump_MFP"/>
</dbReference>